<accession>A0ABP0W1S2</accession>
<protein>
    <recommendedName>
        <fullName evidence="3">Secreted protein</fullName>
    </recommendedName>
</protein>
<proteinExistence type="predicted"/>
<name>A0ABP0W1S2_9BRYO</name>
<dbReference type="Proteomes" id="UP001497444">
    <property type="component" value="Chromosome 12"/>
</dbReference>
<keyword evidence="2" id="KW-1185">Reference proteome</keyword>
<gene>
    <name evidence="1" type="ORF">CSSPJE1EN1_LOCUS5018</name>
</gene>
<sequence>MKLARAIRAALPSDVKLLRLLLVCCIGSSSPNPFLSHISQSSHSVLEFRCVEAHIVVVLLKAGFEGCSESLLRFACATDIRHCVACLRFDYEADCVLEHQSALRKGGMKEEEGVADFAGAPFANLW</sequence>
<evidence type="ECO:0000313" key="2">
    <source>
        <dbReference type="Proteomes" id="UP001497444"/>
    </source>
</evidence>
<reference evidence="1" key="1">
    <citation type="submission" date="2024-02" db="EMBL/GenBank/DDBJ databases">
        <authorList>
            <consortium name="ELIXIR-Norway"/>
            <consortium name="Elixir Norway"/>
        </authorList>
    </citation>
    <scope>NUCLEOTIDE SEQUENCE</scope>
</reference>
<dbReference type="EMBL" id="OZ020107">
    <property type="protein sequence ID" value="CAK9259540.1"/>
    <property type="molecule type" value="Genomic_DNA"/>
</dbReference>
<organism evidence="1 2">
    <name type="scientific">Sphagnum jensenii</name>
    <dbReference type="NCBI Taxonomy" id="128206"/>
    <lineage>
        <taxon>Eukaryota</taxon>
        <taxon>Viridiplantae</taxon>
        <taxon>Streptophyta</taxon>
        <taxon>Embryophyta</taxon>
        <taxon>Bryophyta</taxon>
        <taxon>Sphagnophytina</taxon>
        <taxon>Sphagnopsida</taxon>
        <taxon>Sphagnales</taxon>
        <taxon>Sphagnaceae</taxon>
        <taxon>Sphagnum</taxon>
    </lineage>
</organism>
<evidence type="ECO:0008006" key="3">
    <source>
        <dbReference type="Google" id="ProtNLM"/>
    </source>
</evidence>
<evidence type="ECO:0000313" key="1">
    <source>
        <dbReference type="EMBL" id="CAK9259540.1"/>
    </source>
</evidence>